<comment type="similarity">
    <text evidence="1">Belongs to the bacterial solute-binding protein 8 family.</text>
</comment>
<dbReference type="Gene3D" id="3.40.50.1980">
    <property type="entry name" value="Nitrogenase molybdenum iron protein domain"/>
    <property type="match status" value="2"/>
</dbReference>
<dbReference type="InterPro" id="IPR050902">
    <property type="entry name" value="ABC_Transporter_SBP"/>
</dbReference>
<dbReference type="Proteomes" id="UP000018141">
    <property type="component" value="Unassembled WGS sequence"/>
</dbReference>
<dbReference type="PANTHER" id="PTHR30535">
    <property type="entry name" value="VITAMIN B12-BINDING PROTEIN"/>
    <property type="match status" value="1"/>
</dbReference>
<comment type="caution">
    <text evidence="4">The sequence shown here is derived from an EMBL/GenBank/DDBJ whole genome shotgun (WGS) entry which is preliminary data.</text>
</comment>
<evidence type="ECO:0000259" key="3">
    <source>
        <dbReference type="PROSITE" id="PS50983"/>
    </source>
</evidence>
<sequence>MRKRLKNKAFILLTLAAIAASVFMSGCSRQNTNTGSSSIESGTQAVTFTDALGRSVTVRSADRVASLLGSFSEVWTLAGGKLVASVDDAWNSFDLGLPDDAVKLGAILEPNTELLIASRPDFVIASSNTEPDVAMRGTLENAGITVAYFDINNFDDYLNMLNICTDITGRKDLYEKNGTSVRDEIERAKARIDGSNPKVLLLRAASKNVKVKGSDDTVGGSVLKDLGCINIADSEKSLIDDLSLEAIVKADPDYIFVMVQGSNVDAALKNVDTMLKDSPAWSSLTAVKNNRYYVLDKALYTLKPNARWGESYTKMADILYPQKQE</sequence>
<evidence type="ECO:0000313" key="4">
    <source>
        <dbReference type="EMBL" id="CDD57481.1"/>
    </source>
</evidence>
<reference evidence="4" key="1">
    <citation type="submission" date="2012-11" db="EMBL/GenBank/DDBJ databases">
        <title>Dependencies among metagenomic species, viruses, plasmids and units of genetic variation.</title>
        <authorList>
            <person name="Nielsen H.B."/>
            <person name="Almeida M."/>
            <person name="Juncker A.S."/>
            <person name="Rasmussen S."/>
            <person name="Li J."/>
            <person name="Sunagawa S."/>
            <person name="Plichta D."/>
            <person name="Gautier L."/>
            <person name="Le Chatelier E."/>
            <person name="Peletier E."/>
            <person name="Bonde I."/>
            <person name="Nielsen T."/>
            <person name="Manichanh C."/>
            <person name="Arumugam M."/>
            <person name="Batto J."/>
            <person name="Santos M.B.Q.D."/>
            <person name="Blom N."/>
            <person name="Borruel N."/>
            <person name="Burgdorf K.S."/>
            <person name="Boumezbeur F."/>
            <person name="Casellas F."/>
            <person name="Dore J."/>
            <person name="Guarner F."/>
            <person name="Hansen T."/>
            <person name="Hildebrand F."/>
            <person name="Kaas R.S."/>
            <person name="Kennedy S."/>
            <person name="Kristiansen K."/>
            <person name="Kultima J.R."/>
            <person name="Leonard P."/>
            <person name="Levenez F."/>
            <person name="Lund O."/>
            <person name="Moumen B."/>
            <person name="Le Paslier D."/>
            <person name="Pons N."/>
            <person name="Pedersen O."/>
            <person name="Prifti E."/>
            <person name="Qin J."/>
            <person name="Raes J."/>
            <person name="Tap J."/>
            <person name="Tims S."/>
            <person name="Ussery D.W."/>
            <person name="Yamada T."/>
            <person name="MetaHit consortium"/>
            <person name="Renault P."/>
            <person name="Sicheritz-Ponten T."/>
            <person name="Bork P."/>
            <person name="Wang J."/>
            <person name="Brunak S."/>
            <person name="Ehrlich S.D."/>
        </authorList>
    </citation>
    <scope>NUCLEOTIDE SEQUENCE [LARGE SCALE GENOMIC DNA]</scope>
</reference>
<dbReference type="GO" id="GO:0071281">
    <property type="term" value="P:cellular response to iron ion"/>
    <property type="evidence" value="ECO:0007669"/>
    <property type="project" value="TreeGrafter"/>
</dbReference>
<organism evidence="4 5">
    <name type="scientific">Bacteroides pectinophilus CAG:437</name>
    <dbReference type="NCBI Taxonomy" id="1263051"/>
    <lineage>
        <taxon>Bacteria</taxon>
        <taxon>Bacillati</taxon>
        <taxon>Bacillota</taxon>
        <taxon>Clostridia</taxon>
        <taxon>Eubacteriales</taxon>
    </lineage>
</organism>
<protein>
    <submittedName>
        <fullName evidence="4">Putative iron compound ABC transporter iron-binding protein</fullName>
    </submittedName>
</protein>
<dbReference type="PROSITE" id="PS50983">
    <property type="entry name" value="FE_B12_PBP"/>
    <property type="match status" value="1"/>
</dbReference>
<dbReference type="Pfam" id="PF01497">
    <property type="entry name" value="Peripla_BP_2"/>
    <property type="match status" value="1"/>
</dbReference>
<keyword evidence="2" id="KW-0732">Signal</keyword>
<dbReference type="EMBL" id="CBHH010000049">
    <property type="protein sequence ID" value="CDD57481.1"/>
    <property type="molecule type" value="Genomic_DNA"/>
</dbReference>
<name>R7B125_9FIRM</name>
<gene>
    <name evidence="4" type="ORF">BN656_01654</name>
</gene>
<feature type="chain" id="PRO_5004440202" evidence="2">
    <location>
        <begin position="20"/>
        <end position="325"/>
    </location>
</feature>
<proteinExistence type="inferred from homology"/>
<dbReference type="PANTHER" id="PTHR30535:SF34">
    <property type="entry name" value="MOLYBDATE-BINDING PROTEIN MOLA"/>
    <property type="match status" value="1"/>
</dbReference>
<dbReference type="InterPro" id="IPR002491">
    <property type="entry name" value="ABC_transptr_periplasmic_BD"/>
</dbReference>
<accession>R7B125</accession>
<dbReference type="PROSITE" id="PS51257">
    <property type="entry name" value="PROKAR_LIPOPROTEIN"/>
    <property type="match status" value="1"/>
</dbReference>
<evidence type="ECO:0000313" key="5">
    <source>
        <dbReference type="Proteomes" id="UP000018141"/>
    </source>
</evidence>
<dbReference type="AlphaFoldDB" id="R7B125"/>
<evidence type="ECO:0000256" key="2">
    <source>
        <dbReference type="SAM" id="SignalP"/>
    </source>
</evidence>
<feature type="domain" description="Fe/B12 periplasmic-binding" evidence="3">
    <location>
        <begin position="63"/>
        <end position="323"/>
    </location>
</feature>
<dbReference type="SUPFAM" id="SSF53807">
    <property type="entry name" value="Helical backbone' metal receptor"/>
    <property type="match status" value="1"/>
</dbReference>
<feature type="signal peptide" evidence="2">
    <location>
        <begin position="1"/>
        <end position="19"/>
    </location>
</feature>
<evidence type="ECO:0000256" key="1">
    <source>
        <dbReference type="ARBA" id="ARBA00008814"/>
    </source>
</evidence>